<protein>
    <recommendedName>
        <fullName evidence="4">Secreted protein</fullName>
    </recommendedName>
</protein>
<name>A0A8T0IK17_CERPU</name>
<feature type="chain" id="PRO_5035912101" description="Secreted protein" evidence="1">
    <location>
        <begin position="18"/>
        <end position="76"/>
    </location>
</feature>
<evidence type="ECO:0000256" key="1">
    <source>
        <dbReference type="SAM" id="SignalP"/>
    </source>
</evidence>
<dbReference type="EMBL" id="CM026423">
    <property type="protein sequence ID" value="KAG0583177.1"/>
    <property type="molecule type" value="Genomic_DNA"/>
</dbReference>
<organism evidence="2 3">
    <name type="scientific">Ceratodon purpureus</name>
    <name type="common">Fire moss</name>
    <name type="synonym">Dicranum purpureum</name>
    <dbReference type="NCBI Taxonomy" id="3225"/>
    <lineage>
        <taxon>Eukaryota</taxon>
        <taxon>Viridiplantae</taxon>
        <taxon>Streptophyta</taxon>
        <taxon>Embryophyta</taxon>
        <taxon>Bryophyta</taxon>
        <taxon>Bryophytina</taxon>
        <taxon>Bryopsida</taxon>
        <taxon>Dicranidae</taxon>
        <taxon>Pseudoditrichales</taxon>
        <taxon>Ditrichaceae</taxon>
        <taxon>Ceratodon</taxon>
    </lineage>
</organism>
<comment type="caution">
    <text evidence="2">The sequence shown here is derived from an EMBL/GenBank/DDBJ whole genome shotgun (WGS) entry which is preliminary data.</text>
</comment>
<reference evidence="2" key="1">
    <citation type="submission" date="2020-06" db="EMBL/GenBank/DDBJ databases">
        <title>WGS assembly of Ceratodon purpureus strain R40.</title>
        <authorList>
            <person name="Carey S.B."/>
            <person name="Jenkins J."/>
            <person name="Shu S."/>
            <person name="Lovell J.T."/>
            <person name="Sreedasyam A."/>
            <person name="Maumus F."/>
            <person name="Tiley G.P."/>
            <person name="Fernandez-Pozo N."/>
            <person name="Barry K."/>
            <person name="Chen C."/>
            <person name="Wang M."/>
            <person name="Lipzen A."/>
            <person name="Daum C."/>
            <person name="Saski C.A."/>
            <person name="Payton A.C."/>
            <person name="Mcbreen J.C."/>
            <person name="Conrad R.E."/>
            <person name="Kollar L.M."/>
            <person name="Olsson S."/>
            <person name="Huttunen S."/>
            <person name="Landis J.B."/>
            <person name="Wickett N.J."/>
            <person name="Johnson M.G."/>
            <person name="Rensing S.A."/>
            <person name="Grimwood J."/>
            <person name="Schmutz J."/>
            <person name="Mcdaniel S.F."/>
        </authorList>
    </citation>
    <scope>NUCLEOTIDE SEQUENCE</scope>
    <source>
        <strain evidence="2">R40</strain>
    </source>
</reference>
<keyword evidence="3" id="KW-1185">Reference proteome</keyword>
<dbReference type="AlphaFoldDB" id="A0A8T0IK17"/>
<feature type="signal peptide" evidence="1">
    <location>
        <begin position="1"/>
        <end position="17"/>
    </location>
</feature>
<keyword evidence="1" id="KW-0732">Signal</keyword>
<proteinExistence type="predicted"/>
<evidence type="ECO:0008006" key="4">
    <source>
        <dbReference type="Google" id="ProtNLM"/>
    </source>
</evidence>
<evidence type="ECO:0000313" key="3">
    <source>
        <dbReference type="Proteomes" id="UP000822688"/>
    </source>
</evidence>
<evidence type="ECO:0000313" key="2">
    <source>
        <dbReference type="EMBL" id="KAG0583177.1"/>
    </source>
</evidence>
<gene>
    <name evidence="2" type="ORF">KC19_3G115200</name>
</gene>
<dbReference type="Proteomes" id="UP000822688">
    <property type="component" value="Chromosome 3"/>
</dbReference>
<sequence length="76" mass="9083">MKFSISVSLMAIYSVATWLCKRASRRSYINCICIQPKLCKRALEFQQFDNKYPVLLQKRQHNIMRTRDSYELLYGD</sequence>
<accession>A0A8T0IK17</accession>